<feature type="signal peptide" evidence="1">
    <location>
        <begin position="1"/>
        <end position="21"/>
    </location>
</feature>
<dbReference type="EMBL" id="ML143389">
    <property type="protein sequence ID" value="TBU34291.1"/>
    <property type="molecule type" value="Genomic_DNA"/>
</dbReference>
<gene>
    <name evidence="2" type="ORF">BD311DRAFT_349343</name>
</gene>
<accession>A0A4Q9N5C9</accession>
<evidence type="ECO:0000256" key="1">
    <source>
        <dbReference type="SAM" id="SignalP"/>
    </source>
</evidence>
<organism evidence="2">
    <name type="scientific">Dichomitus squalens</name>
    <dbReference type="NCBI Taxonomy" id="114155"/>
    <lineage>
        <taxon>Eukaryota</taxon>
        <taxon>Fungi</taxon>
        <taxon>Dikarya</taxon>
        <taxon>Basidiomycota</taxon>
        <taxon>Agaricomycotina</taxon>
        <taxon>Agaricomycetes</taxon>
        <taxon>Polyporales</taxon>
        <taxon>Polyporaceae</taxon>
        <taxon>Dichomitus</taxon>
    </lineage>
</organism>
<keyword evidence="1" id="KW-0732">Signal</keyword>
<name>A0A4Q9N5C9_9APHY</name>
<proteinExistence type="predicted"/>
<dbReference type="Proteomes" id="UP000292957">
    <property type="component" value="Unassembled WGS sequence"/>
</dbReference>
<reference evidence="2" key="1">
    <citation type="submission" date="2019-01" db="EMBL/GenBank/DDBJ databases">
        <title>Draft genome sequences of three monokaryotic isolates of the white-rot basidiomycete fungus Dichomitus squalens.</title>
        <authorList>
            <consortium name="DOE Joint Genome Institute"/>
            <person name="Lopez S.C."/>
            <person name="Andreopoulos B."/>
            <person name="Pangilinan J."/>
            <person name="Lipzen A."/>
            <person name="Riley R."/>
            <person name="Ahrendt S."/>
            <person name="Ng V."/>
            <person name="Barry K."/>
            <person name="Daum C."/>
            <person name="Grigoriev I.V."/>
            <person name="Hilden K.S."/>
            <person name="Makela M.R."/>
            <person name="de Vries R.P."/>
        </authorList>
    </citation>
    <scope>NUCLEOTIDE SEQUENCE [LARGE SCALE GENOMIC DNA]</scope>
    <source>
        <strain evidence="2">OM18370.1</strain>
    </source>
</reference>
<dbReference type="OrthoDB" id="2754894at2759"/>
<dbReference type="AlphaFoldDB" id="A0A4Q9N5C9"/>
<feature type="chain" id="PRO_5020183889" evidence="1">
    <location>
        <begin position="22"/>
        <end position="163"/>
    </location>
</feature>
<evidence type="ECO:0000313" key="2">
    <source>
        <dbReference type="EMBL" id="TBU34291.1"/>
    </source>
</evidence>
<protein>
    <submittedName>
        <fullName evidence="2">Uncharacterized protein</fullName>
    </submittedName>
</protein>
<sequence length="163" mass="17658">MRGISFVSLAPLLGLATVIKGQRTNATCVEQYDWLDNSLGQSPCLVTAYMYTACQTCNTTPGNDCFVSALDPGIPYTVYSMLAACAVCQGGGIWDIVPFSDFSSSCVDTQIELYPFATPSGTAIPPWASLPLVVSRATVCLILACPTIFRRTTLLMPWEYRFS</sequence>